<reference evidence="2" key="2">
    <citation type="submission" date="2025-09" db="UniProtKB">
        <authorList>
            <consortium name="Ensembl"/>
        </authorList>
    </citation>
    <scope>IDENTIFICATION</scope>
</reference>
<organism evidence="2 3">
    <name type="scientific">Junco hyemalis</name>
    <name type="common">Dark-eyed junco</name>
    <dbReference type="NCBI Taxonomy" id="40217"/>
    <lineage>
        <taxon>Eukaryota</taxon>
        <taxon>Metazoa</taxon>
        <taxon>Chordata</taxon>
        <taxon>Craniata</taxon>
        <taxon>Vertebrata</taxon>
        <taxon>Euteleostomi</taxon>
        <taxon>Archelosauria</taxon>
        <taxon>Archosauria</taxon>
        <taxon>Dinosauria</taxon>
        <taxon>Saurischia</taxon>
        <taxon>Theropoda</taxon>
        <taxon>Coelurosauria</taxon>
        <taxon>Aves</taxon>
        <taxon>Neognathae</taxon>
        <taxon>Neoaves</taxon>
        <taxon>Telluraves</taxon>
        <taxon>Australaves</taxon>
        <taxon>Passeriformes</taxon>
        <taxon>Passerellidae</taxon>
        <taxon>Junco</taxon>
    </lineage>
</organism>
<protein>
    <submittedName>
        <fullName evidence="2">Uncharacterized protein</fullName>
    </submittedName>
</protein>
<accession>A0A8C5IJD9</accession>
<dbReference type="AlphaFoldDB" id="A0A8C5IJD9"/>
<reference evidence="2" key="1">
    <citation type="submission" date="2025-08" db="UniProtKB">
        <authorList>
            <consortium name="Ensembl"/>
        </authorList>
    </citation>
    <scope>IDENTIFICATION</scope>
</reference>
<evidence type="ECO:0000313" key="3">
    <source>
        <dbReference type="Proteomes" id="UP000694408"/>
    </source>
</evidence>
<sequence length="147" mass="16194">NSVYSWSPGPHLCSSQEFQAFQTPCFPAPRPGMAPLFLKQILFKKSRCQRVNIFPASLNALPAFLNPQIPEFLHPSVPAFLNPQIPEFLHPSVPAFLNPQIPEFLHPSIPASFHPCIPSSRGCRALPGTQGGSTSQDTALIHRDFLP</sequence>
<keyword evidence="3" id="KW-1185">Reference proteome</keyword>
<evidence type="ECO:0000256" key="1">
    <source>
        <dbReference type="SAM" id="MobiDB-lite"/>
    </source>
</evidence>
<dbReference type="Ensembl" id="ENSJHYT00000005698.1">
    <property type="protein sequence ID" value="ENSJHYP00000004622.1"/>
    <property type="gene ID" value="ENSJHYG00000003824.1"/>
</dbReference>
<proteinExistence type="predicted"/>
<feature type="region of interest" description="Disordered" evidence="1">
    <location>
        <begin position="127"/>
        <end position="147"/>
    </location>
</feature>
<name>A0A8C5IJD9_JUNHY</name>
<evidence type="ECO:0000313" key="2">
    <source>
        <dbReference type="Ensembl" id="ENSJHYP00000004622.1"/>
    </source>
</evidence>
<dbReference type="Proteomes" id="UP000694408">
    <property type="component" value="Unplaced"/>
</dbReference>